<dbReference type="OrthoDB" id="9787782at2"/>
<dbReference type="Proteomes" id="UP000289856">
    <property type="component" value="Chromosome"/>
</dbReference>
<feature type="chain" id="PRO_5019432398" description="Transglutaminase-like domain-containing protein" evidence="1">
    <location>
        <begin position="25"/>
        <end position="268"/>
    </location>
</feature>
<dbReference type="Gene3D" id="3.10.620.30">
    <property type="match status" value="1"/>
</dbReference>
<dbReference type="Pfam" id="PF01841">
    <property type="entry name" value="Transglut_core"/>
    <property type="match status" value="1"/>
</dbReference>
<protein>
    <recommendedName>
        <fullName evidence="2">Transglutaminase-like domain-containing protein</fullName>
    </recommendedName>
</protein>
<dbReference type="InterPro" id="IPR038765">
    <property type="entry name" value="Papain-like_cys_pep_sf"/>
</dbReference>
<dbReference type="PANTHER" id="PTHR33490:SF3">
    <property type="entry name" value="CONSERVED INTEGRAL MEMBRANE PROTEIN"/>
    <property type="match status" value="1"/>
</dbReference>
<feature type="signal peptide" evidence="1">
    <location>
        <begin position="1"/>
        <end position="24"/>
    </location>
</feature>
<dbReference type="AlphaFoldDB" id="A0A3T1D4V6"/>
<evidence type="ECO:0000313" key="4">
    <source>
        <dbReference type="Proteomes" id="UP000289856"/>
    </source>
</evidence>
<organism evidence="3 4">
    <name type="scientific">Cohnella abietis</name>
    <dbReference type="NCBI Taxonomy" id="2507935"/>
    <lineage>
        <taxon>Bacteria</taxon>
        <taxon>Bacillati</taxon>
        <taxon>Bacillota</taxon>
        <taxon>Bacilli</taxon>
        <taxon>Bacillales</taxon>
        <taxon>Paenibacillaceae</taxon>
        <taxon>Cohnella</taxon>
    </lineage>
</organism>
<accession>A0A3T1D4V6</accession>
<dbReference type="EMBL" id="AP019400">
    <property type="protein sequence ID" value="BBI33127.1"/>
    <property type="molecule type" value="Genomic_DNA"/>
</dbReference>
<keyword evidence="1" id="KW-0732">Signal</keyword>
<dbReference type="InterPro" id="IPR002931">
    <property type="entry name" value="Transglutaminase-like"/>
</dbReference>
<dbReference type="PANTHER" id="PTHR33490">
    <property type="entry name" value="BLR5614 PROTEIN-RELATED"/>
    <property type="match status" value="1"/>
</dbReference>
<keyword evidence="4" id="KW-1185">Reference proteome</keyword>
<evidence type="ECO:0000256" key="1">
    <source>
        <dbReference type="SAM" id="SignalP"/>
    </source>
</evidence>
<dbReference type="KEGG" id="cohn:KCTCHS21_25260"/>
<name>A0A3T1D4V6_9BACL</name>
<proteinExistence type="predicted"/>
<feature type="domain" description="Transglutaminase-like" evidence="2">
    <location>
        <begin position="185"/>
        <end position="243"/>
    </location>
</feature>
<dbReference type="SUPFAM" id="SSF54001">
    <property type="entry name" value="Cysteine proteinases"/>
    <property type="match status" value="1"/>
</dbReference>
<reference evidence="3 4" key="1">
    <citation type="submission" date="2019-01" db="EMBL/GenBank/DDBJ databases">
        <title>Complete genome sequence of Cohnella hallensis HS21 isolated from Korean fir (Abies koreana) rhizospheric soil.</title>
        <authorList>
            <person name="Jiang L."/>
            <person name="Kang S.W."/>
            <person name="Kim S."/>
            <person name="Jung J."/>
            <person name="Kim C.Y."/>
            <person name="Kim D.H."/>
            <person name="Kim S.W."/>
            <person name="Lee J."/>
        </authorList>
    </citation>
    <scope>NUCLEOTIDE SEQUENCE [LARGE SCALE GENOMIC DNA]</scope>
    <source>
        <strain evidence="3 4">HS21</strain>
    </source>
</reference>
<sequence length="268" mass="29888">MRRSFLILIAVCFISLFSAASTYAAEGNSDNWLDETKLDSGLVGVSYDITKGSKLKVLIKKGNTTYTYDLNQSNKFEYFSLQSDNGTYNISVLQNTSGTKYKLLQSKDITLNLQDSSSAYVGSIQNINWNESELATKKAAELTKNKASDEEKVKAIYEFIISEIKYDSNLAKNVTSNYIPNIDNVFKAKKGICYDYSTLFAAMTRSVGIPTKLVMGTSEYVKEYHAWNNVYINGKWITIDTTVDAALSGKKAVTMNKDSSKYVAAKVY</sequence>
<evidence type="ECO:0000259" key="2">
    <source>
        <dbReference type="SMART" id="SM00460"/>
    </source>
</evidence>
<dbReference type="RefSeq" id="WP_130608345.1">
    <property type="nucleotide sequence ID" value="NZ_AP019400.1"/>
</dbReference>
<evidence type="ECO:0000313" key="3">
    <source>
        <dbReference type="EMBL" id="BBI33127.1"/>
    </source>
</evidence>
<gene>
    <name evidence="3" type="ORF">KCTCHS21_25260</name>
</gene>
<dbReference type="SMART" id="SM00460">
    <property type="entry name" value="TGc"/>
    <property type="match status" value="1"/>
</dbReference>